<evidence type="ECO:0000313" key="8">
    <source>
        <dbReference type="WBParaSite" id="TMUE_1000005112.1"/>
    </source>
</evidence>
<dbReference type="WBParaSite" id="TMUE_1000005112.2">
    <property type="protein sequence ID" value="TMUE_1000005112.2"/>
    <property type="gene ID" value="WBGene00288442"/>
</dbReference>
<dbReference type="InterPro" id="IPR000387">
    <property type="entry name" value="Tyr_Pase_dom"/>
</dbReference>
<dbReference type="FunFam" id="3.90.190.10:FF:000004">
    <property type="entry name" value="Protein phosphatase Slingshot homolog 2"/>
    <property type="match status" value="1"/>
</dbReference>
<feature type="domain" description="Tyrosine specific protein phosphatases" evidence="6">
    <location>
        <begin position="81"/>
        <end position="132"/>
    </location>
</feature>
<dbReference type="CDD" id="cd14498">
    <property type="entry name" value="DSP"/>
    <property type="match status" value="1"/>
</dbReference>
<reference evidence="8" key="3">
    <citation type="submission" date="2019-12" db="UniProtKB">
        <authorList>
            <consortium name="WormBaseParasite"/>
        </authorList>
    </citation>
    <scope>IDENTIFICATION</scope>
</reference>
<dbReference type="Proteomes" id="UP000046395">
    <property type="component" value="Unassembled WGS sequence"/>
</dbReference>
<proteinExistence type="inferred from homology"/>
<accession>A0A5S6QDX0</accession>
<protein>
    <submittedName>
        <fullName evidence="8">Protein-tyrosine-phosphatase</fullName>
    </submittedName>
</protein>
<dbReference type="PROSITE" id="PS50054">
    <property type="entry name" value="TYR_PHOSPHATASE_DUAL"/>
    <property type="match status" value="1"/>
</dbReference>
<dbReference type="GO" id="GO:0005737">
    <property type="term" value="C:cytoplasm"/>
    <property type="evidence" value="ECO:0007669"/>
    <property type="project" value="TreeGrafter"/>
</dbReference>
<comment type="similarity">
    <text evidence="1">Belongs to the protein-tyrosine phosphatase family. Non-receptor class dual specificity subfamily.</text>
</comment>
<dbReference type="Pfam" id="PF00782">
    <property type="entry name" value="DSPc"/>
    <property type="match status" value="1"/>
</dbReference>
<sequence>MRLEGFDVTPFIVANQIKPYLYLSSEYAAANLELLLQRGITHIVNAATAVDNYFPNLFTYKRIQISDLPTENIKQYFGECNDFINEARYANGKCLVHCNAGVSRSATIVMAYLIKYECMSVEHALSYVQERRSIVSPNNGFLLQLFEYEAEVQGTS</sequence>
<comment type="catalytic activity">
    <reaction evidence="4">
        <text>O-phospho-L-threonyl-[protein] + H2O = L-threonyl-[protein] + phosphate</text>
        <dbReference type="Rhea" id="RHEA:47004"/>
        <dbReference type="Rhea" id="RHEA-COMP:11060"/>
        <dbReference type="Rhea" id="RHEA-COMP:11605"/>
        <dbReference type="ChEBI" id="CHEBI:15377"/>
        <dbReference type="ChEBI" id="CHEBI:30013"/>
        <dbReference type="ChEBI" id="CHEBI:43474"/>
        <dbReference type="ChEBI" id="CHEBI:61977"/>
        <dbReference type="EC" id="3.1.3.16"/>
    </reaction>
</comment>
<dbReference type="PROSITE" id="PS50056">
    <property type="entry name" value="TYR_PHOSPHATASE_2"/>
    <property type="match status" value="1"/>
</dbReference>
<feature type="domain" description="Tyrosine-protein phosphatase" evidence="5">
    <location>
        <begin position="11"/>
        <end position="154"/>
    </location>
</feature>
<dbReference type="PRINTS" id="PR01908">
    <property type="entry name" value="ADSPHPHTASE"/>
</dbReference>
<evidence type="ECO:0000259" key="5">
    <source>
        <dbReference type="PROSITE" id="PS50054"/>
    </source>
</evidence>
<dbReference type="InterPro" id="IPR000340">
    <property type="entry name" value="Dual-sp_phosphatase_cat-dom"/>
</dbReference>
<evidence type="ECO:0000256" key="2">
    <source>
        <dbReference type="ARBA" id="ARBA00022801"/>
    </source>
</evidence>
<dbReference type="SUPFAM" id="SSF52799">
    <property type="entry name" value="(Phosphotyrosine protein) phosphatases II"/>
    <property type="match status" value="1"/>
</dbReference>
<dbReference type="PANTHER" id="PTHR10159">
    <property type="entry name" value="DUAL SPECIFICITY PROTEIN PHOSPHATASE"/>
    <property type="match status" value="1"/>
</dbReference>
<name>A0A5S6QDX0_TRIMR</name>
<dbReference type="SMART" id="SM00195">
    <property type="entry name" value="DSPc"/>
    <property type="match status" value="1"/>
</dbReference>
<dbReference type="InterPro" id="IPR020422">
    <property type="entry name" value="TYR_PHOSPHATASE_DUAL_dom"/>
</dbReference>
<dbReference type="PRINTS" id="PR01910">
    <property type="entry name" value="ADSPHPHTASEB"/>
</dbReference>
<dbReference type="InterPro" id="IPR016130">
    <property type="entry name" value="Tyr_Pase_AS"/>
</dbReference>
<evidence type="ECO:0000256" key="3">
    <source>
        <dbReference type="ARBA" id="ARBA00022912"/>
    </source>
</evidence>
<evidence type="ECO:0000256" key="1">
    <source>
        <dbReference type="ARBA" id="ARBA00008601"/>
    </source>
</evidence>
<dbReference type="AlphaFoldDB" id="A0A5S6QDX0"/>
<evidence type="ECO:0000256" key="4">
    <source>
        <dbReference type="ARBA" id="ARBA00048336"/>
    </source>
</evidence>
<evidence type="ECO:0000313" key="7">
    <source>
        <dbReference type="Proteomes" id="UP000046395"/>
    </source>
</evidence>
<organism evidence="7 8">
    <name type="scientific">Trichuris muris</name>
    <name type="common">Mouse whipworm</name>
    <dbReference type="NCBI Taxonomy" id="70415"/>
    <lineage>
        <taxon>Eukaryota</taxon>
        <taxon>Metazoa</taxon>
        <taxon>Ecdysozoa</taxon>
        <taxon>Nematoda</taxon>
        <taxon>Enoplea</taxon>
        <taxon>Dorylaimia</taxon>
        <taxon>Trichinellida</taxon>
        <taxon>Trichuridae</taxon>
        <taxon>Trichuris</taxon>
    </lineage>
</organism>
<dbReference type="GO" id="GO:0017017">
    <property type="term" value="F:MAP kinase tyrosine/serine/threonine phosphatase activity"/>
    <property type="evidence" value="ECO:0007669"/>
    <property type="project" value="InterPro"/>
</dbReference>
<evidence type="ECO:0000259" key="6">
    <source>
        <dbReference type="PROSITE" id="PS50056"/>
    </source>
</evidence>
<keyword evidence="2" id="KW-0378">Hydrolase</keyword>
<dbReference type="InterPro" id="IPR029021">
    <property type="entry name" value="Prot-tyrosine_phosphatase-like"/>
</dbReference>
<reference evidence="7" key="2">
    <citation type="submission" date="2014-03" db="EMBL/GenBank/DDBJ databases">
        <title>The whipworm genome and dual-species transcriptomics of an intimate host-pathogen interaction.</title>
        <authorList>
            <person name="Foth B.J."/>
            <person name="Tsai I.J."/>
            <person name="Reid A.J."/>
            <person name="Bancroft A.J."/>
            <person name="Nichol S."/>
            <person name="Tracey A."/>
            <person name="Holroyd N."/>
            <person name="Cotton J.A."/>
            <person name="Stanley E.J."/>
            <person name="Zarowiecki M."/>
            <person name="Liu J.Z."/>
            <person name="Huckvale T."/>
            <person name="Cooper P.J."/>
            <person name="Grencis R.K."/>
            <person name="Berriman M."/>
        </authorList>
    </citation>
    <scope>NUCLEOTIDE SEQUENCE [LARGE SCALE GENOMIC DNA]</scope>
    <source>
        <strain evidence="7">Edinburgh</strain>
    </source>
</reference>
<dbReference type="InterPro" id="IPR020420">
    <property type="entry name" value="Atypical_DUSP_subfamB"/>
</dbReference>
<dbReference type="PROSITE" id="PS00383">
    <property type="entry name" value="TYR_PHOSPHATASE_1"/>
    <property type="match status" value="1"/>
</dbReference>
<keyword evidence="7" id="KW-1185">Reference proteome</keyword>
<dbReference type="Gene3D" id="3.90.190.10">
    <property type="entry name" value="Protein tyrosine phosphatase superfamily"/>
    <property type="match status" value="1"/>
</dbReference>
<dbReference type="GO" id="GO:0004722">
    <property type="term" value="F:protein serine/threonine phosphatase activity"/>
    <property type="evidence" value="ECO:0007669"/>
    <property type="project" value="UniProtKB-EC"/>
</dbReference>
<keyword evidence="3" id="KW-0904">Protein phosphatase</keyword>
<dbReference type="WBParaSite" id="TMUE_1000005112.1">
    <property type="protein sequence ID" value="TMUE_1000005112.1"/>
    <property type="gene ID" value="WBGene00288442"/>
</dbReference>
<reference evidence="7" key="1">
    <citation type="submission" date="2013-11" db="EMBL/GenBank/DDBJ databases">
        <authorList>
            <person name="Aslett M."/>
        </authorList>
    </citation>
    <scope>NUCLEOTIDE SEQUENCE [LARGE SCALE GENOMIC DNA]</scope>
    <source>
        <strain evidence="7">Edinburgh</strain>
    </source>
</reference>
<dbReference type="GO" id="GO:0043409">
    <property type="term" value="P:negative regulation of MAPK cascade"/>
    <property type="evidence" value="ECO:0007669"/>
    <property type="project" value="TreeGrafter"/>
</dbReference>
<dbReference type="STRING" id="70415.A0A5S6QDX0"/>
<dbReference type="PANTHER" id="PTHR10159:SF519">
    <property type="entry name" value="DUAL SPECIFICITY PROTEIN PHOSPHATASE MPK3"/>
    <property type="match status" value="1"/>
</dbReference>